<evidence type="ECO:0000313" key="3">
    <source>
        <dbReference type="EMBL" id="RKF53628.1"/>
    </source>
</evidence>
<keyword evidence="2" id="KW-0732">Signal</keyword>
<evidence type="ECO:0000256" key="2">
    <source>
        <dbReference type="SAM" id="SignalP"/>
    </source>
</evidence>
<sequence>MRYMQILPFLACAQLAIANPISLETRAKGTSNSTSQSSQSSKSSQSSTSTNMKNVTKDSVARAADNFAQDAGIVSNAINKMTSMTDQDAIKATAQRAFDAESDEDNQRRILAAAAGSAGNTSNRKIMKFTPTVLNGLDAITKDPSPDSVMMNTQKMEDSRYV</sequence>
<dbReference type="STRING" id="212602.A0A420H880"/>
<gene>
    <name evidence="3" type="ORF">OnM2_103029</name>
</gene>
<evidence type="ECO:0000256" key="1">
    <source>
        <dbReference type="SAM" id="MobiDB-lite"/>
    </source>
</evidence>
<dbReference type="EMBL" id="MCFK01010374">
    <property type="protein sequence ID" value="RKF53628.1"/>
    <property type="molecule type" value="Genomic_DNA"/>
</dbReference>
<evidence type="ECO:0000313" key="4">
    <source>
        <dbReference type="Proteomes" id="UP000286134"/>
    </source>
</evidence>
<proteinExistence type="predicted"/>
<keyword evidence="4" id="KW-1185">Reference proteome</keyword>
<organism evidence="3 4">
    <name type="scientific">Erysiphe neolycopersici</name>
    <dbReference type="NCBI Taxonomy" id="212602"/>
    <lineage>
        <taxon>Eukaryota</taxon>
        <taxon>Fungi</taxon>
        <taxon>Dikarya</taxon>
        <taxon>Ascomycota</taxon>
        <taxon>Pezizomycotina</taxon>
        <taxon>Leotiomycetes</taxon>
        <taxon>Erysiphales</taxon>
        <taxon>Erysiphaceae</taxon>
        <taxon>Erysiphe</taxon>
    </lineage>
</organism>
<dbReference type="OrthoDB" id="2118427at2759"/>
<dbReference type="AlphaFoldDB" id="A0A420H880"/>
<feature type="chain" id="PRO_5019017944" evidence="2">
    <location>
        <begin position="19"/>
        <end position="162"/>
    </location>
</feature>
<reference evidence="3 4" key="1">
    <citation type="journal article" date="2018" name="BMC Genomics">
        <title>Comparative genome analyses reveal sequence features reflecting distinct modes of host-adaptation between dicot and monocot powdery mildew.</title>
        <authorList>
            <person name="Wu Y."/>
            <person name="Ma X."/>
            <person name="Pan Z."/>
            <person name="Kale S.D."/>
            <person name="Song Y."/>
            <person name="King H."/>
            <person name="Zhang Q."/>
            <person name="Presley C."/>
            <person name="Deng X."/>
            <person name="Wei C.I."/>
            <person name="Xiao S."/>
        </authorList>
    </citation>
    <scope>NUCLEOTIDE SEQUENCE [LARGE SCALE GENOMIC DNA]</scope>
    <source>
        <strain evidence="3">UMSG2</strain>
    </source>
</reference>
<accession>A0A420H880</accession>
<dbReference type="Proteomes" id="UP000286134">
    <property type="component" value="Unassembled WGS sequence"/>
</dbReference>
<comment type="caution">
    <text evidence="3">The sequence shown here is derived from an EMBL/GenBank/DDBJ whole genome shotgun (WGS) entry which is preliminary data.</text>
</comment>
<feature type="region of interest" description="Disordered" evidence="1">
    <location>
        <begin position="27"/>
        <end position="57"/>
    </location>
</feature>
<feature type="compositionally biased region" description="Low complexity" evidence="1">
    <location>
        <begin position="30"/>
        <end position="50"/>
    </location>
</feature>
<name>A0A420H880_9PEZI</name>
<feature type="signal peptide" evidence="2">
    <location>
        <begin position="1"/>
        <end position="18"/>
    </location>
</feature>
<protein>
    <submittedName>
        <fullName evidence="3">Putative ppe family protein</fullName>
    </submittedName>
</protein>